<feature type="domain" description="YpoC-like" evidence="1">
    <location>
        <begin position="38"/>
        <end position="85"/>
    </location>
</feature>
<gene>
    <name evidence="2" type="ORF">K8V35_04260</name>
</gene>
<reference evidence="2" key="2">
    <citation type="submission" date="2021-09" db="EMBL/GenBank/DDBJ databases">
        <authorList>
            <person name="Gilroy R."/>
        </authorList>
    </citation>
    <scope>NUCLEOTIDE SEQUENCE</scope>
    <source>
        <strain evidence="2">6019</strain>
    </source>
</reference>
<dbReference type="Proteomes" id="UP000763505">
    <property type="component" value="Unassembled WGS sequence"/>
</dbReference>
<protein>
    <recommendedName>
        <fullName evidence="1">YpoC-like domain-containing protein</fullName>
    </recommendedName>
</protein>
<sequence length="86" mass="10364">MNEEFLDILNQSWDHLLEDSTVDVDKYIMIMDQLIEESDSSVIPINYDERVEYIKAQPTRYHARVQLRELIDEFIKKYAVWKVKQA</sequence>
<dbReference type="InterPro" id="IPR048427">
    <property type="entry name" value="YpoC"/>
</dbReference>
<reference evidence="2" key="1">
    <citation type="journal article" date="2021" name="PeerJ">
        <title>Extensive microbial diversity within the chicken gut microbiome revealed by metagenomics and culture.</title>
        <authorList>
            <person name="Gilroy R."/>
            <person name="Ravi A."/>
            <person name="Getino M."/>
            <person name="Pursley I."/>
            <person name="Horton D.L."/>
            <person name="Alikhan N.F."/>
            <person name="Baker D."/>
            <person name="Gharbi K."/>
            <person name="Hall N."/>
            <person name="Watson M."/>
            <person name="Adriaenssens E.M."/>
            <person name="Foster-Nyarko E."/>
            <person name="Jarju S."/>
            <person name="Secka A."/>
            <person name="Antonio M."/>
            <person name="Oren A."/>
            <person name="Chaudhuri R.R."/>
            <person name="La Ragione R."/>
            <person name="Hildebrand F."/>
            <person name="Pallen M.J."/>
        </authorList>
    </citation>
    <scope>NUCLEOTIDE SEQUENCE</scope>
    <source>
        <strain evidence="2">6019</strain>
    </source>
</reference>
<evidence type="ECO:0000313" key="2">
    <source>
        <dbReference type="EMBL" id="HJE19544.1"/>
    </source>
</evidence>
<evidence type="ECO:0000259" key="1">
    <source>
        <dbReference type="Pfam" id="PF21747"/>
    </source>
</evidence>
<evidence type="ECO:0000313" key="3">
    <source>
        <dbReference type="Proteomes" id="UP000763505"/>
    </source>
</evidence>
<dbReference type="AlphaFoldDB" id="A0A921JBX2"/>
<organism evidence="2 3">
    <name type="scientific">Aliicoccus persicus</name>
    <dbReference type="NCBI Taxonomy" id="930138"/>
    <lineage>
        <taxon>Bacteria</taxon>
        <taxon>Bacillati</taxon>
        <taxon>Bacillota</taxon>
        <taxon>Bacilli</taxon>
        <taxon>Bacillales</taxon>
        <taxon>Staphylococcaceae</taxon>
        <taxon>Aliicoccus</taxon>
    </lineage>
</organism>
<dbReference type="Pfam" id="PF21747">
    <property type="entry name" value="YpoC"/>
    <property type="match status" value="1"/>
</dbReference>
<accession>A0A921JBX2</accession>
<proteinExistence type="predicted"/>
<comment type="caution">
    <text evidence="2">The sequence shown here is derived from an EMBL/GenBank/DDBJ whole genome shotgun (WGS) entry which is preliminary data.</text>
</comment>
<dbReference type="EMBL" id="DYYI01000045">
    <property type="protein sequence ID" value="HJE19544.1"/>
    <property type="molecule type" value="Genomic_DNA"/>
</dbReference>
<name>A0A921JBX2_9STAP</name>